<evidence type="ECO:0008006" key="4">
    <source>
        <dbReference type="Google" id="ProtNLM"/>
    </source>
</evidence>
<sequence length="112" mass="13355">MYFNTVLNNRKGMSDLFMTYLLPAALFIFFLSSLYFLLVFPREKDERYNLIMMYSFKYAYYALMVMLLATFIFSELLNFEVVNEYFTEAILVDLLISHLAFTLTAIILNKRM</sequence>
<name>A0ABQ1ZJ36_9BACL</name>
<feature type="transmembrane region" description="Helical" evidence="1">
    <location>
        <begin position="58"/>
        <end position="77"/>
    </location>
</feature>
<reference evidence="3" key="1">
    <citation type="journal article" date="2019" name="Int. J. Syst. Evol. Microbiol.">
        <title>The Global Catalogue of Microorganisms (GCM) 10K type strain sequencing project: providing services to taxonomists for standard genome sequencing and annotation.</title>
        <authorList>
            <consortium name="The Broad Institute Genomics Platform"/>
            <consortium name="The Broad Institute Genome Sequencing Center for Infectious Disease"/>
            <person name="Wu L."/>
            <person name="Ma J."/>
        </authorList>
    </citation>
    <scope>NUCLEOTIDE SEQUENCE [LARGE SCALE GENOMIC DNA]</scope>
    <source>
        <strain evidence="3">CGMCC 1.12770</strain>
    </source>
</reference>
<keyword evidence="1" id="KW-0812">Transmembrane</keyword>
<evidence type="ECO:0000313" key="3">
    <source>
        <dbReference type="Proteomes" id="UP000652153"/>
    </source>
</evidence>
<keyword evidence="3" id="KW-1185">Reference proteome</keyword>
<dbReference type="EMBL" id="BMFU01000012">
    <property type="protein sequence ID" value="GGH68597.1"/>
    <property type="molecule type" value="Genomic_DNA"/>
</dbReference>
<evidence type="ECO:0000256" key="1">
    <source>
        <dbReference type="SAM" id="Phobius"/>
    </source>
</evidence>
<organism evidence="2 3">
    <name type="scientific">Paenibacillus silvae</name>
    <dbReference type="NCBI Taxonomy" id="1325358"/>
    <lineage>
        <taxon>Bacteria</taxon>
        <taxon>Bacillati</taxon>
        <taxon>Bacillota</taxon>
        <taxon>Bacilli</taxon>
        <taxon>Bacillales</taxon>
        <taxon>Paenibacillaceae</taxon>
        <taxon>Paenibacillus</taxon>
    </lineage>
</organism>
<evidence type="ECO:0000313" key="2">
    <source>
        <dbReference type="EMBL" id="GGH68597.1"/>
    </source>
</evidence>
<dbReference type="Proteomes" id="UP000652153">
    <property type="component" value="Unassembled WGS sequence"/>
</dbReference>
<comment type="caution">
    <text evidence="2">The sequence shown here is derived from an EMBL/GenBank/DDBJ whole genome shotgun (WGS) entry which is preliminary data.</text>
</comment>
<protein>
    <recommendedName>
        <fullName evidence="4">Permease</fullName>
    </recommendedName>
</protein>
<gene>
    <name evidence="2" type="ORF">GCM10008014_51170</name>
</gene>
<accession>A0ABQ1ZJ36</accession>
<feature type="transmembrane region" description="Helical" evidence="1">
    <location>
        <begin position="20"/>
        <end position="38"/>
    </location>
</feature>
<feature type="transmembrane region" description="Helical" evidence="1">
    <location>
        <begin position="89"/>
        <end position="108"/>
    </location>
</feature>
<keyword evidence="1" id="KW-0472">Membrane</keyword>
<keyword evidence="1" id="KW-1133">Transmembrane helix</keyword>
<proteinExistence type="predicted"/>